<keyword evidence="3" id="KW-1185">Reference proteome</keyword>
<evidence type="ECO:0000313" key="2">
    <source>
        <dbReference type="EMBL" id="CAG8536348.1"/>
    </source>
</evidence>
<proteinExistence type="predicted"/>
<evidence type="ECO:0000313" key="3">
    <source>
        <dbReference type="Proteomes" id="UP000789396"/>
    </source>
</evidence>
<dbReference type="PROSITE" id="PS50011">
    <property type="entry name" value="PROTEIN_KINASE_DOM"/>
    <property type="match status" value="1"/>
</dbReference>
<feature type="domain" description="Protein kinase" evidence="1">
    <location>
        <begin position="1"/>
        <end position="93"/>
    </location>
</feature>
<gene>
    <name evidence="2" type="ORF">RFULGI_LOCUS4022</name>
</gene>
<name>A0A9N9AKJ7_9GLOM</name>
<accession>A0A9N9AKJ7</accession>
<sequence length="93" mass="10149">QNNLKNIHSAGLIHKDIIHLGNILQVSNEVNITTHLSGLGLPKRISGLDISEEIFGVVSYVVPEVLLGQRYTMASDVYSLGVISANVNWKVII</sequence>
<dbReference type="GO" id="GO:0004672">
    <property type="term" value="F:protein kinase activity"/>
    <property type="evidence" value="ECO:0007669"/>
    <property type="project" value="InterPro"/>
</dbReference>
<dbReference type="GO" id="GO:0005524">
    <property type="term" value="F:ATP binding"/>
    <property type="evidence" value="ECO:0007669"/>
    <property type="project" value="InterPro"/>
</dbReference>
<evidence type="ECO:0000259" key="1">
    <source>
        <dbReference type="PROSITE" id="PS50011"/>
    </source>
</evidence>
<dbReference type="AlphaFoldDB" id="A0A9N9AKJ7"/>
<dbReference type="InterPro" id="IPR011009">
    <property type="entry name" value="Kinase-like_dom_sf"/>
</dbReference>
<dbReference type="OrthoDB" id="544350at2759"/>
<feature type="non-terminal residue" evidence="2">
    <location>
        <position position="1"/>
    </location>
</feature>
<dbReference type="EMBL" id="CAJVPZ010003811">
    <property type="protein sequence ID" value="CAG8536348.1"/>
    <property type="molecule type" value="Genomic_DNA"/>
</dbReference>
<dbReference type="Pfam" id="PF00069">
    <property type="entry name" value="Pkinase"/>
    <property type="match status" value="1"/>
</dbReference>
<dbReference type="InterPro" id="IPR000719">
    <property type="entry name" value="Prot_kinase_dom"/>
</dbReference>
<dbReference type="Gene3D" id="1.10.510.10">
    <property type="entry name" value="Transferase(Phosphotransferase) domain 1"/>
    <property type="match status" value="1"/>
</dbReference>
<protein>
    <submittedName>
        <fullName evidence="2">14296_t:CDS:1</fullName>
    </submittedName>
</protein>
<organism evidence="2 3">
    <name type="scientific">Racocetra fulgida</name>
    <dbReference type="NCBI Taxonomy" id="60492"/>
    <lineage>
        <taxon>Eukaryota</taxon>
        <taxon>Fungi</taxon>
        <taxon>Fungi incertae sedis</taxon>
        <taxon>Mucoromycota</taxon>
        <taxon>Glomeromycotina</taxon>
        <taxon>Glomeromycetes</taxon>
        <taxon>Diversisporales</taxon>
        <taxon>Gigasporaceae</taxon>
        <taxon>Racocetra</taxon>
    </lineage>
</organism>
<reference evidence="2" key="1">
    <citation type="submission" date="2021-06" db="EMBL/GenBank/DDBJ databases">
        <authorList>
            <person name="Kallberg Y."/>
            <person name="Tangrot J."/>
            <person name="Rosling A."/>
        </authorList>
    </citation>
    <scope>NUCLEOTIDE SEQUENCE</scope>
    <source>
        <strain evidence="2">IN212</strain>
    </source>
</reference>
<comment type="caution">
    <text evidence="2">The sequence shown here is derived from an EMBL/GenBank/DDBJ whole genome shotgun (WGS) entry which is preliminary data.</text>
</comment>
<dbReference type="Proteomes" id="UP000789396">
    <property type="component" value="Unassembled WGS sequence"/>
</dbReference>
<dbReference type="SUPFAM" id="SSF56112">
    <property type="entry name" value="Protein kinase-like (PK-like)"/>
    <property type="match status" value="1"/>
</dbReference>